<dbReference type="SUPFAM" id="SSF54593">
    <property type="entry name" value="Glyoxalase/Bleomycin resistance protein/Dihydroxybiphenyl dioxygenase"/>
    <property type="match status" value="1"/>
</dbReference>
<dbReference type="InterPro" id="IPR052164">
    <property type="entry name" value="Anthracycline_SecMetBiosynth"/>
</dbReference>
<dbReference type="InterPro" id="IPR004360">
    <property type="entry name" value="Glyas_Fos-R_dOase_dom"/>
</dbReference>
<sequence>MAGGARLPRFSRRHCRRYRPHGLLSLPISRTPYKELTMSPFLHWFEIPVTQFERAVAFYQQVLQVALHEESFDNARMALFPKTDDSCGGALLSCPQARPHVDGVRVYLDGGADLDATLARVKTAGGIVVQPKTPLPETWGHIALFSDLEGNLIGLHSAT</sequence>
<dbReference type="InterPro" id="IPR029068">
    <property type="entry name" value="Glyas_Bleomycin-R_OHBP_Dase"/>
</dbReference>
<dbReference type="PANTHER" id="PTHR33993">
    <property type="entry name" value="GLYOXALASE-RELATED"/>
    <property type="match status" value="1"/>
</dbReference>
<protein>
    <submittedName>
        <fullName evidence="2">VOC family protein</fullName>
    </submittedName>
</protein>
<reference evidence="2 3" key="1">
    <citation type="submission" date="2018-08" db="EMBL/GenBank/DDBJ databases">
        <title>Complete genome sequence of JP2-74.</title>
        <authorList>
            <person name="Wu L."/>
        </authorList>
    </citation>
    <scope>NUCLEOTIDE SEQUENCE [LARGE SCALE GENOMIC DNA]</scope>
    <source>
        <strain evidence="2 3">JP2-74</strain>
    </source>
</reference>
<proteinExistence type="predicted"/>
<evidence type="ECO:0000313" key="2">
    <source>
        <dbReference type="EMBL" id="AXT48638.1"/>
    </source>
</evidence>
<dbReference type="EMBL" id="CP031968">
    <property type="protein sequence ID" value="AXT48638.1"/>
    <property type="molecule type" value="Genomic_DNA"/>
</dbReference>
<gene>
    <name evidence="2" type="ORF">D1345_21815</name>
</gene>
<dbReference type="PROSITE" id="PS51819">
    <property type="entry name" value="VOC"/>
    <property type="match status" value="1"/>
</dbReference>
<feature type="domain" description="VOC" evidence="1">
    <location>
        <begin position="41"/>
        <end position="158"/>
    </location>
</feature>
<dbReference type="AlphaFoldDB" id="A0AAD0WAY2"/>
<organism evidence="2 3">
    <name type="scientific">Chromobacterium rhizoryzae</name>
    <dbReference type="NCBI Taxonomy" id="1778675"/>
    <lineage>
        <taxon>Bacteria</taxon>
        <taxon>Pseudomonadati</taxon>
        <taxon>Pseudomonadota</taxon>
        <taxon>Betaproteobacteria</taxon>
        <taxon>Neisseriales</taxon>
        <taxon>Chromobacteriaceae</taxon>
        <taxon>Chromobacterium</taxon>
    </lineage>
</organism>
<accession>A0AAD0WAY2</accession>
<dbReference type="Proteomes" id="UP000259465">
    <property type="component" value="Chromosome"/>
</dbReference>
<dbReference type="CDD" id="cd07247">
    <property type="entry name" value="SgaA_N_like"/>
    <property type="match status" value="1"/>
</dbReference>
<dbReference type="Gene3D" id="3.10.180.10">
    <property type="entry name" value="2,3-Dihydroxybiphenyl 1,2-Dioxygenase, domain 1"/>
    <property type="match status" value="1"/>
</dbReference>
<keyword evidence="3" id="KW-1185">Reference proteome</keyword>
<dbReference type="PANTHER" id="PTHR33993:SF2">
    <property type="entry name" value="VOC DOMAIN-CONTAINING PROTEIN"/>
    <property type="match status" value="1"/>
</dbReference>
<name>A0AAD0WAY2_9NEIS</name>
<evidence type="ECO:0000313" key="3">
    <source>
        <dbReference type="Proteomes" id="UP000259465"/>
    </source>
</evidence>
<evidence type="ECO:0000259" key="1">
    <source>
        <dbReference type="PROSITE" id="PS51819"/>
    </source>
</evidence>
<dbReference type="KEGG" id="crz:D1345_21815"/>
<dbReference type="InterPro" id="IPR037523">
    <property type="entry name" value="VOC_core"/>
</dbReference>
<dbReference type="Pfam" id="PF00903">
    <property type="entry name" value="Glyoxalase"/>
    <property type="match status" value="1"/>
</dbReference>